<evidence type="ECO:0000256" key="7">
    <source>
        <dbReference type="ARBA" id="ARBA00022490"/>
    </source>
</evidence>
<keyword evidence="21" id="KW-1133">Transmembrane helix</keyword>
<evidence type="ECO:0000256" key="6">
    <source>
        <dbReference type="ARBA" id="ARBA00022485"/>
    </source>
</evidence>
<dbReference type="PRINTS" id="PR00344">
    <property type="entry name" value="BCTRLSENSOR"/>
</dbReference>
<dbReference type="AlphaFoldDB" id="A0A2S7WBE9"/>
<evidence type="ECO:0000256" key="3">
    <source>
        <dbReference type="ARBA" id="ARBA00004496"/>
    </source>
</evidence>
<dbReference type="GO" id="GO:0046872">
    <property type="term" value="F:metal ion binding"/>
    <property type="evidence" value="ECO:0007669"/>
    <property type="project" value="UniProtKB-KW"/>
</dbReference>
<evidence type="ECO:0000256" key="12">
    <source>
        <dbReference type="ARBA" id="ARBA00022777"/>
    </source>
</evidence>
<dbReference type="InterPro" id="IPR036181">
    <property type="entry name" value="MIT_dom_sf"/>
</dbReference>
<dbReference type="SMART" id="SM00387">
    <property type="entry name" value="HATPase_c"/>
    <property type="match status" value="1"/>
</dbReference>
<feature type="transmembrane region" description="Helical" evidence="21">
    <location>
        <begin position="299"/>
        <end position="318"/>
    </location>
</feature>
<proteinExistence type="predicted"/>
<dbReference type="Gene3D" id="1.25.40.10">
    <property type="entry name" value="Tetratricopeptide repeat domain"/>
    <property type="match status" value="1"/>
</dbReference>
<dbReference type="RefSeq" id="WP_105045701.1">
    <property type="nucleotide sequence ID" value="NZ_CP150662.1"/>
</dbReference>
<dbReference type="GO" id="GO:0051539">
    <property type="term" value="F:4 iron, 4 sulfur cluster binding"/>
    <property type="evidence" value="ECO:0007669"/>
    <property type="project" value="UniProtKB-KW"/>
</dbReference>
<keyword evidence="21" id="KW-0472">Membrane</keyword>
<dbReference type="EC" id="2.7.13.3" evidence="4"/>
<feature type="domain" description="Histidine kinase" evidence="22">
    <location>
        <begin position="471"/>
        <end position="559"/>
    </location>
</feature>
<evidence type="ECO:0000256" key="1">
    <source>
        <dbReference type="ARBA" id="ARBA00000085"/>
    </source>
</evidence>
<sequence>MPTLKNLNLQKLQIIIFLICSFSYAQKSELDIAYDYFQKATKFDNENNHFKAYENYTKSLHLYKKVNAFDSIAKCNLILFDILQSQNDLNYDAKPFLDAYYQFALQKNDSLKILTSYFRYAEYNFDRNPRLASNFYHKAIKYTKKSSSIAIAYANLALLYTQTQPDSARFYFKKNLDLIDITNSNALISFYINYANFFQKQGDYKEAIIQLKKAEEIEPTAYKLKYDKILYEKFANCYKGLGDYKNAYSYYEKYNIANDSLNFTAQNIAISDLDKKYQTAEKEKRILEVEAKNKEQKKLIIWTVVSLFLIGIISFLALKNSNKKQKLANQEKELEKQKNLTLLKEQELVVINAMIEGQEKERKQIAEDLHDNIGSVLATLKLHFENLKLNREKKQFDQEKLYEKTENLIDETYKKIRGIAHAKNAGVIANVGLLNAVQIMAQKISEADKIQIEVVHFGLNQRLENSLEITIFRIIQELITNVIKHAEANNVTINISLYDNMVNIIFEDDGKGFEKNKVTFSNGMGLDSIEKRITHLNGSFEIDSTIGKGTTFVLNIPIE</sequence>
<keyword evidence="6" id="KW-0004">4Fe-4S</keyword>
<dbReference type="SMART" id="SM00028">
    <property type="entry name" value="TPR"/>
    <property type="match status" value="2"/>
</dbReference>
<comment type="subcellular location">
    <subcellularLocation>
        <location evidence="3">Cytoplasm</location>
    </subcellularLocation>
</comment>
<dbReference type="Proteomes" id="UP000237608">
    <property type="component" value="Unassembled WGS sequence"/>
</dbReference>
<evidence type="ECO:0000256" key="5">
    <source>
        <dbReference type="ARBA" id="ARBA00017322"/>
    </source>
</evidence>
<keyword evidence="11" id="KW-0547">Nucleotide-binding</keyword>
<evidence type="ECO:0000256" key="16">
    <source>
        <dbReference type="ARBA" id="ARBA00023014"/>
    </source>
</evidence>
<dbReference type="EMBL" id="MSCL01000001">
    <property type="protein sequence ID" value="PQJ74552.1"/>
    <property type="molecule type" value="Genomic_DNA"/>
</dbReference>
<accession>A0A2S7WBE9</accession>
<dbReference type="GO" id="GO:0000155">
    <property type="term" value="F:phosphorelay sensor kinase activity"/>
    <property type="evidence" value="ECO:0007669"/>
    <property type="project" value="InterPro"/>
</dbReference>
<dbReference type="Gene3D" id="1.20.5.1930">
    <property type="match status" value="1"/>
</dbReference>
<dbReference type="PANTHER" id="PTHR24421">
    <property type="entry name" value="NITRATE/NITRITE SENSOR PROTEIN NARX-RELATED"/>
    <property type="match status" value="1"/>
</dbReference>
<dbReference type="PANTHER" id="PTHR24421:SF10">
    <property type="entry name" value="NITRATE_NITRITE SENSOR PROTEIN NARQ"/>
    <property type="match status" value="1"/>
</dbReference>
<dbReference type="InterPro" id="IPR004358">
    <property type="entry name" value="Sig_transdc_His_kin-like_C"/>
</dbReference>
<keyword evidence="8" id="KW-0597">Phosphoprotein</keyword>
<dbReference type="Pfam" id="PF07730">
    <property type="entry name" value="HisKA_3"/>
    <property type="match status" value="1"/>
</dbReference>
<evidence type="ECO:0000256" key="18">
    <source>
        <dbReference type="ARBA" id="ARBA00030800"/>
    </source>
</evidence>
<comment type="catalytic activity">
    <reaction evidence="1">
        <text>ATP + protein L-histidine = ADP + protein N-phospho-L-histidine.</text>
        <dbReference type="EC" id="2.7.13.3"/>
    </reaction>
</comment>
<keyword evidence="21" id="KW-0812">Transmembrane</keyword>
<keyword evidence="20" id="KW-0175">Coiled coil</keyword>
<dbReference type="Pfam" id="PF02518">
    <property type="entry name" value="HATPase_c"/>
    <property type="match status" value="1"/>
</dbReference>
<dbReference type="GO" id="GO:0046983">
    <property type="term" value="F:protein dimerization activity"/>
    <property type="evidence" value="ECO:0007669"/>
    <property type="project" value="InterPro"/>
</dbReference>
<evidence type="ECO:0000256" key="15">
    <source>
        <dbReference type="ARBA" id="ARBA00023012"/>
    </source>
</evidence>
<evidence type="ECO:0000256" key="14">
    <source>
        <dbReference type="ARBA" id="ARBA00023004"/>
    </source>
</evidence>
<dbReference type="Gene3D" id="3.30.565.10">
    <property type="entry name" value="Histidine kinase-like ATPase, C-terminal domain"/>
    <property type="match status" value="1"/>
</dbReference>
<comment type="caution">
    <text evidence="23">The sequence shown here is derived from an EMBL/GenBank/DDBJ whole genome shotgun (WGS) entry which is preliminary data.</text>
</comment>
<comment type="cofactor">
    <cofactor evidence="2">
        <name>[4Fe-4S] cluster</name>
        <dbReference type="ChEBI" id="CHEBI:49883"/>
    </cofactor>
</comment>
<dbReference type="Pfam" id="PF13181">
    <property type="entry name" value="TPR_8"/>
    <property type="match status" value="1"/>
</dbReference>
<evidence type="ECO:0000256" key="19">
    <source>
        <dbReference type="PROSITE-ProRule" id="PRU00339"/>
    </source>
</evidence>
<evidence type="ECO:0000313" key="24">
    <source>
        <dbReference type="Proteomes" id="UP000237608"/>
    </source>
</evidence>
<keyword evidence="12" id="KW-0418">Kinase</keyword>
<dbReference type="SUPFAM" id="SSF116846">
    <property type="entry name" value="MIT domain"/>
    <property type="match status" value="1"/>
</dbReference>
<dbReference type="GO" id="GO:0005737">
    <property type="term" value="C:cytoplasm"/>
    <property type="evidence" value="ECO:0007669"/>
    <property type="project" value="UniProtKB-SubCell"/>
</dbReference>
<evidence type="ECO:0000313" key="23">
    <source>
        <dbReference type="EMBL" id="PQJ74552.1"/>
    </source>
</evidence>
<feature type="repeat" description="TPR" evidence="19">
    <location>
        <begin position="188"/>
        <end position="221"/>
    </location>
</feature>
<evidence type="ECO:0000256" key="4">
    <source>
        <dbReference type="ARBA" id="ARBA00012438"/>
    </source>
</evidence>
<dbReference type="InterPro" id="IPR050482">
    <property type="entry name" value="Sensor_HK_TwoCompSys"/>
</dbReference>
<dbReference type="PROSITE" id="PS50005">
    <property type="entry name" value="TPR"/>
    <property type="match status" value="1"/>
</dbReference>
<evidence type="ECO:0000256" key="13">
    <source>
        <dbReference type="ARBA" id="ARBA00022840"/>
    </source>
</evidence>
<dbReference type="OrthoDB" id="9760839at2"/>
<evidence type="ECO:0000256" key="20">
    <source>
        <dbReference type="SAM" id="Coils"/>
    </source>
</evidence>
<gene>
    <name evidence="23" type="ORF">BTO13_04435</name>
</gene>
<keyword evidence="14" id="KW-0408">Iron</keyword>
<keyword evidence="19" id="KW-0802">TPR repeat</keyword>
<dbReference type="GO" id="GO:0005524">
    <property type="term" value="F:ATP binding"/>
    <property type="evidence" value="ECO:0007669"/>
    <property type="project" value="UniProtKB-KW"/>
</dbReference>
<dbReference type="GO" id="GO:0016020">
    <property type="term" value="C:membrane"/>
    <property type="evidence" value="ECO:0007669"/>
    <property type="project" value="InterPro"/>
</dbReference>
<evidence type="ECO:0000256" key="8">
    <source>
        <dbReference type="ARBA" id="ARBA00022553"/>
    </source>
</evidence>
<reference evidence="23 24" key="1">
    <citation type="submission" date="2016-12" db="EMBL/GenBank/DDBJ databases">
        <title>Trade-off between light-utilization and light-protection in marine flavobacteria.</title>
        <authorList>
            <person name="Kumagai Y."/>
            <person name="Yoshizawa S."/>
            <person name="Kogure K."/>
            <person name="Iwasaki W."/>
        </authorList>
    </citation>
    <scope>NUCLEOTIDE SEQUENCE [LARGE SCALE GENOMIC DNA]</scope>
    <source>
        <strain evidence="23 24">KCTC 22729</strain>
    </source>
</reference>
<dbReference type="InterPro" id="IPR019734">
    <property type="entry name" value="TPR_rpt"/>
</dbReference>
<feature type="coiled-coil region" evidence="20">
    <location>
        <begin position="270"/>
        <end position="347"/>
    </location>
</feature>
<evidence type="ECO:0000256" key="9">
    <source>
        <dbReference type="ARBA" id="ARBA00022679"/>
    </source>
</evidence>
<evidence type="ECO:0000256" key="10">
    <source>
        <dbReference type="ARBA" id="ARBA00022723"/>
    </source>
</evidence>
<keyword evidence="10" id="KW-0479">Metal-binding</keyword>
<keyword evidence="15" id="KW-0902">Two-component regulatory system</keyword>
<dbReference type="InterPro" id="IPR011990">
    <property type="entry name" value="TPR-like_helical_dom_sf"/>
</dbReference>
<dbReference type="InterPro" id="IPR003594">
    <property type="entry name" value="HATPase_dom"/>
</dbReference>
<dbReference type="InterPro" id="IPR005467">
    <property type="entry name" value="His_kinase_dom"/>
</dbReference>
<dbReference type="SUPFAM" id="SSF55874">
    <property type="entry name" value="ATPase domain of HSP90 chaperone/DNA topoisomerase II/histidine kinase"/>
    <property type="match status" value="1"/>
</dbReference>
<dbReference type="InterPro" id="IPR036890">
    <property type="entry name" value="HATPase_C_sf"/>
</dbReference>
<keyword evidence="16" id="KW-0411">Iron-sulfur</keyword>
<keyword evidence="13" id="KW-0067">ATP-binding</keyword>
<evidence type="ECO:0000256" key="17">
    <source>
        <dbReference type="ARBA" id="ARBA00024827"/>
    </source>
</evidence>
<protein>
    <recommendedName>
        <fullName evidence="5">Oxygen sensor histidine kinase NreB</fullName>
        <ecNumber evidence="4">2.7.13.3</ecNumber>
    </recommendedName>
    <alternativeName>
        <fullName evidence="18">Nitrogen regulation protein B</fullName>
    </alternativeName>
</protein>
<keyword evidence="9" id="KW-0808">Transferase</keyword>
<dbReference type="SUPFAM" id="SSF48452">
    <property type="entry name" value="TPR-like"/>
    <property type="match status" value="1"/>
</dbReference>
<comment type="function">
    <text evidence="17">Member of the two-component regulatory system NreB/NreC involved in the control of dissimilatory nitrate/nitrite reduction in response to oxygen. NreB functions as a direct oxygen sensor histidine kinase which is autophosphorylated, in the absence of oxygen, probably at the conserved histidine residue, and transfers its phosphate group probably to a conserved aspartate residue of NreC. NreB/NreC activates the expression of the nitrate (narGHJI) and nitrite (nir) reductase operons, as well as the putative nitrate transporter gene narT.</text>
</comment>
<keyword evidence="7" id="KW-0963">Cytoplasm</keyword>
<organism evidence="23 24">
    <name type="scientific">Polaribacter gangjinensis</name>
    <dbReference type="NCBI Taxonomy" id="574710"/>
    <lineage>
        <taxon>Bacteria</taxon>
        <taxon>Pseudomonadati</taxon>
        <taxon>Bacteroidota</taxon>
        <taxon>Flavobacteriia</taxon>
        <taxon>Flavobacteriales</taxon>
        <taxon>Flavobacteriaceae</taxon>
    </lineage>
</organism>
<evidence type="ECO:0000256" key="21">
    <source>
        <dbReference type="SAM" id="Phobius"/>
    </source>
</evidence>
<dbReference type="PROSITE" id="PS50109">
    <property type="entry name" value="HIS_KIN"/>
    <property type="match status" value="1"/>
</dbReference>
<dbReference type="InterPro" id="IPR011712">
    <property type="entry name" value="Sig_transdc_His_kin_sub3_dim/P"/>
</dbReference>
<keyword evidence="24" id="KW-1185">Reference proteome</keyword>
<evidence type="ECO:0000256" key="11">
    <source>
        <dbReference type="ARBA" id="ARBA00022741"/>
    </source>
</evidence>
<evidence type="ECO:0000256" key="2">
    <source>
        <dbReference type="ARBA" id="ARBA00001966"/>
    </source>
</evidence>
<name>A0A2S7WBE9_9FLAO</name>
<evidence type="ECO:0000259" key="22">
    <source>
        <dbReference type="PROSITE" id="PS50109"/>
    </source>
</evidence>
<dbReference type="CDD" id="cd16917">
    <property type="entry name" value="HATPase_UhpB-NarQ-NarX-like"/>
    <property type="match status" value="1"/>
</dbReference>